<dbReference type="RefSeq" id="WP_099082185.1">
    <property type="nucleotide sequence ID" value="NZ_AWQQ01000020.1"/>
</dbReference>
<keyword evidence="2" id="KW-1185">Reference proteome</keyword>
<reference evidence="1 2" key="1">
    <citation type="submission" date="2013-09" db="EMBL/GenBank/DDBJ databases">
        <title>Biodegradation of hydrocarbons in the deep terrestrial subsurface : characterization of a microbial consortium composed of two Desulfotomaculum species originating from a deep geological formation.</title>
        <authorList>
            <person name="Aullo T."/>
            <person name="Berlendis S."/>
            <person name="Lascourreges J.-F."/>
            <person name="Dessort D."/>
            <person name="Saint-Laurent S."/>
            <person name="Schraauwers B."/>
            <person name="Mas J."/>
            <person name="Magot M."/>
            <person name="Ranchou-Peyruse A."/>
        </authorList>
    </citation>
    <scope>NUCLEOTIDE SEQUENCE [LARGE SCALE GENOMIC DNA]</scope>
    <source>
        <strain evidence="1 2">Bs107</strain>
    </source>
</reference>
<dbReference type="Proteomes" id="UP000222564">
    <property type="component" value="Unassembled WGS sequence"/>
</dbReference>
<dbReference type="EMBL" id="AWQQ01000020">
    <property type="protein sequence ID" value="PHJ39405.1"/>
    <property type="molecule type" value="Genomic_DNA"/>
</dbReference>
<evidence type="ECO:0000313" key="2">
    <source>
        <dbReference type="Proteomes" id="UP000222564"/>
    </source>
</evidence>
<sequence length="463" mass="52454">MFLRKVTTKKNGREYVYVKLIESYRMEGKVKQRVLANFGSLDNLTPGKIKSLIASLSKLHNEIETGDNQLTNVDNLVLQMESLQARLARSDIRHVMEKAIRCPKQLDLAQALVIKSAAGENVNLPIQDVCKRTGLCDGTNIQFYHVTKKLGQEEVRQALFHHWLLSSGCDKKSAKTVFIHIVPAVFKGAFYEGFVPEVFLLPEHYRKKLILLLACDEKGTPVEFEYAEGLKHLPQQVELLVQRMKNQARIQAVVLDAENYLSAGSKNYLVAGMMPDDEKHRQDTSYFQGVQVQSHGQDKTKELQAKLARTSAGLEMIKADILLGKLSRESAIRKRAAMVLKDNDCQDMVAYRYDQDSNSFAYEIKEEMVNRKNRSEIITTWGVKGFNTKEGSLPEWVGIHVGRFTEISDQLRIPLINVCAEYHYSPEIISGHILLEVIKSRLQEDNNIADQEVKSGECLGLCI</sequence>
<organism evidence="1 2">
    <name type="scientific">Desulforamulus profundi</name>
    <dbReference type="NCBI Taxonomy" id="1383067"/>
    <lineage>
        <taxon>Bacteria</taxon>
        <taxon>Bacillati</taxon>
        <taxon>Bacillota</taxon>
        <taxon>Clostridia</taxon>
        <taxon>Eubacteriales</taxon>
        <taxon>Peptococcaceae</taxon>
        <taxon>Desulforamulus</taxon>
    </lineage>
</organism>
<gene>
    <name evidence="1" type="ORF">P378_03085</name>
</gene>
<comment type="caution">
    <text evidence="1">The sequence shown here is derived from an EMBL/GenBank/DDBJ whole genome shotgun (WGS) entry which is preliminary data.</text>
</comment>
<accession>A0A2C6MI02</accession>
<dbReference type="AlphaFoldDB" id="A0A2C6MI02"/>
<proteinExistence type="predicted"/>
<evidence type="ECO:0000313" key="1">
    <source>
        <dbReference type="EMBL" id="PHJ39405.1"/>
    </source>
</evidence>
<protein>
    <submittedName>
        <fullName evidence="1">Uncharacterized protein</fullName>
    </submittedName>
</protein>
<dbReference type="OrthoDB" id="9767746at2"/>
<name>A0A2C6MI02_9FIRM</name>